<evidence type="ECO:0000313" key="4">
    <source>
        <dbReference type="Proteomes" id="UP001156560"/>
    </source>
</evidence>
<organism evidence="1 3">
    <name type="scientific">Vibrio parahaemolyticus</name>
    <dbReference type="NCBI Taxonomy" id="670"/>
    <lineage>
        <taxon>Bacteria</taxon>
        <taxon>Pseudomonadati</taxon>
        <taxon>Pseudomonadota</taxon>
        <taxon>Gammaproteobacteria</taxon>
        <taxon>Vibrionales</taxon>
        <taxon>Vibrionaceae</taxon>
        <taxon>Vibrio</taxon>
    </lineage>
</organism>
<accession>A0A9Q3UIG5</accession>
<sequence>MKTEFTQAEVAKLPFAQHVLRKGIQTEKKVAIDAEGNHWHITDVYLPDVVGSLDSRYAGKTWLELFPCTDAPYGLKRCFERIRDLQRNPDYYRSEEEKRNYSFCNIDGELYIDDGHHRTVIGRVFLTANGFEPVMKNVLVAYYTRGLFHRIRIFPRRLKHRLINSFDRLNRLIGKRV</sequence>
<protein>
    <submittedName>
        <fullName evidence="1">Uncharacterized protein</fullName>
    </submittedName>
</protein>
<dbReference type="EMBL" id="CP114199">
    <property type="protein sequence ID" value="WAT94023.1"/>
    <property type="molecule type" value="Genomic_DNA"/>
</dbReference>
<evidence type="ECO:0000313" key="1">
    <source>
        <dbReference type="EMBL" id="MCC3807754.1"/>
    </source>
</evidence>
<name>A0A9Q3UIG5_VIBPH</name>
<reference evidence="1" key="1">
    <citation type="submission" date="2020-09" db="EMBL/GenBank/DDBJ databases">
        <title>Genome sequence of Vibrio parahaemolyticus isolates.</title>
        <authorList>
            <person name="Hammerl J.A."/>
            <person name="Strauch E."/>
        </authorList>
    </citation>
    <scope>NUCLEOTIDE SEQUENCE</scope>
    <source>
        <strain evidence="1">17-VB00146</strain>
    </source>
</reference>
<dbReference type="EMBL" id="JACVHL010000030">
    <property type="protein sequence ID" value="MCC3807754.1"/>
    <property type="molecule type" value="Genomic_DNA"/>
</dbReference>
<dbReference type="RefSeq" id="WP_193304370.1">
    <property type="nucleotide sequence ID" value="NZ_CP097872.1"/>
</dbReference>
<gene>
    <name evidence="1" type="ORF">IB292_22290</name>
    <name evidence="2" type="ORF">O1Q84_27710</name>
</gene>
<evidence type="ECO:0000313" key="3">
    <source>
        <dbReference type="Proteomes" id="UP000726777"/>
    </source>
</evidence>
<keyword evidence="2" id="KW-0614">Plasmid</keyword>
<evidence type="ECO:0000313" key="2">
    <source>
        <dbReference type="EMBL" id="WAT94023.1"/>
    </source>
</evidence>
<proteinExistence type="predicted"/>
<geneLocation type="plasmid" evidence="2 4">
    <name>pHLD</name>
</geneLocation>
<dbReference type="AlphaFoldDB" id="A0A9Q3UIG5"/>
<dbReference type="Proteomes" id="UP001156560">
    <property type="component" value="Plasmid pHLD"/>
</dbReference>
<reference evidence="2" key="2">
    <citation type="submission" date="2022-12" db="EMBL/GenBank/DDBJ databases">
        <title>Vibrio parahaemolyticus become highly virulent by producing novel Tc toxins.</title>
        <authorList>
            <person name="Yang F."/>
            <person name="You Y."/>
            <person name="Lai Q."/>
            <person name="Xu L."/>
            <person name="Li F."/>
        </authorList>
    </citation>
    <scope>NUCLEOTIDE SEQUENCE</scope>
    <source>
        <strain evidence="2">Vp-HL-202005</strain>
        <plasmid evidence="2">pHLD</plasmid>
    </source>
</reference>
<dbReference type="Proteomes" id="UP000726777">
    <property type="component" value="Unassembled WGS sequence"/>
</dbReference>